<feature type="binding site" evidence="4">
    <location>
        <position position="704"/>
    </location>
    <ligand>
        <name>ATP</name>
        <dbReference type="ChEBI" id="CHEBI:30616"/>
    </ligand>
</feature>
<evidence type="ECO:0000313" key="6">
    <source>
        <dbReference type="EMBL" id="TPX70998.1"/>
    </source>
</evidence>
<dbReference type="Proteomes" id="UP000320333">
    <property type="component" value="Unassembled WGS sequence"/>
</dbReference>
<keyword evidence="1" id="KW-0723">Serine/threonine-protein kinase</keyword>
<proteinExistence type="predicted"/>
<keyword evidence="7" id="KW-1185">Reference proteome</keyword>
<gene>
    <name evidence="6" type="ORF">CcCBS67573_g06353</name>
</gene>
<dbReference type="SMART" id="SM00594">
    <property type="entry name" value="UAS"/>
    <property type="match status" value="1"/>
</dbReference>
<dbReference type="GO" id="GO:0005524">
    <property type="term" value="F:ATP binding"/>
    <property type="evidence" value="ECO:0007669"/>
    <property type="project" value="UniProtKB-UniRule"/>
</dbReference>
<dbReference type="InterPro" id="IPR009060">
    <property type="entry name" value="UBA-like_sf"/>
</dbReference>
<dbReference type="InterPro" id="IPR051681">
    <property type="entry name" value="Ser/Thr_Kinases-Pseudokinases"/>
</dbReference>
<dbReference type="InterPro" id="IPR017441">
    <property type="entry name" value="Protein_kinase_ATP_BS"/>
</dbReference>
<evidence type="ECO:0000256" key="2">
    <source>
        <dbReference type="ARBA" id="ARBA00022741"/>
    </source>
</evidence>
<dbReference type="Pfam" id="PF13899">
    <property type="entry name" value="Thioredoxin_7"/>
    <property type="match status" value="1"/>
</dbReference>
<evidence type="ECO:0000259" key="5">
    <source>
        <dbReference type="PROSITE" id="PS50011"/>
    </source>
</evidence>
<keyword evidence="2 4" id="KW-0547">Nucleotide-binding</keyword>
<dbReference type="STRING" id="246404.A0A507F6J5"/>
<name>A0A507F6J5_9FUNG</name>
<feature type="domain" description="Protein kinase" evidence="5">
    <location>
        <begin position="329"/>
        <end position="584"/>
    </location>
</feature>
<dbReference type="InterPro" id="IPR006577">
    <property type="entry name" value="UAS"/>
</dbReference>
<dbReference type="SUPFAM" id="SSF46934">
    <property type="entry name" value="UBA-like"/>
    <property type="match status" value="1"/>
</dbReference>
<dbReference type="InterPro" id="IPR008271">
    <property type="entry name" value="Ser/Thr_kinase_AS"/>
</dbReference>
<dbReference type="CDD" id="cd00180">
    <property type="entry name" value="PKc"/>
    <property type="match status" value="1"/>
</dbReference>
<dbReference type="EMBL" id="QEAP01000266">
    <property type="protein sequence ID" value="TPX70998.1"/>
    <property type="molecule type" value="Genomic_DNA"/>
</dbReference>
<dbReference type="Pfam" id="PF02809">
    <property type="entry name" value="UIM"/>
    <property type="match status" value="2"/>
</dbReference>
<reference evidence="6 7" key="1">
    <citation type="journal article" date="2019" name="Sci. Rep.">
        <title>Comparative genomics of chytrid fungi reveal insights into the obligate biotrophic and pathogenic lifestyle of Synchytrium endobioticum.</title>
        <authorList>
            <person name="van de Vossenberg B.T.L.H."/>
            <person name="Warris S."/>
            <person name="Nguyen H.D.T."/>
            <person name="van Gent-Pelzer M.P.E."/>
            <person name="Joly D.L."/>
            <person name="van de Geest H.C."/>
            <person name="Bonants P.J.M."/>
            <person name="Smith D.S."/>
            <person name="Levesque C.A."/>
            <person name="van der Lee T.A.J."/>
        </authorList>
    </citation>
    <scope>NUCLEOTIDE SEQUENCE [LARGE SCALE GENOMIC DNA]</scope>
    <source>
        <strain evidence="6 7">CBS 675.73</strain>
    </source>
</reference>
<dbReference type="PANTHER" id="PTHR44329">
    <property type="entry name" value="SERINE/THREONINE-PROTEIN KINASE TNNI3K-RELATED"/>
    <property type="match status" value="1"/>
</dbReference>
<dbReference type="SUPFAM" id="SSF56112">
    <property type="entry name" value="Protein kinase-like (PK-like)"/>
    <property type="match status" value="2"/>
</dbReference>
<dbReference type="GO" id="GO:0004674">
    <property type="term" value="F:protein serine/threonine kinase activity"/>
    <property type="evidence" value="ECO:0007669"/>
    <property type="project" value="TreeGrafter"/>
</dbReference>
<keyword evidence="1" id="KW-0418">Kinase</keyword>
<dbReference type="InterPro" id="IPR000719">
    <property type="entry name" value="Prot_kinase_dom"/>
</dbReference>
<dbReference type="Pfam" id="PF07714">
    <property type="entry name" value="PK_Tyr_Ser-Thr"/>
    <property type="match status" value="1"/>
</dbReference>
<dbReference type="SUPFAM" id="SSF52833">
    <property type="entry name" value="Thioredoxin-like"/>
    <property type="match status" value="2"/>
</dbReference>
<dbReference type="InterPro" id="IPR003903">
    <property type="entry name" value="UIM_dom"/>
</dbReference>
<dbReference type="PROSITE" id="PS00107">
    <property type="entry name" value="PROTEIN_KINASE_ATP"/>
    <property type="match status" value="1"/>
</dbReference>
<dbReference type="PROSITE" id="PS00108">
    <property type="entry name" value="PROTEIN_KINASE_ST"/>
    <property type="match status" value="1"/>
</dbReference>
<dbReference type="CDD" id="cd02958">
    <property type="entry name" value="UAS"/>
    <property type="match status" value="1"/>
</dbReference>
<sequence>MECSQTGKCCHQRTASLHRHALDEINFYRKLLQMSQLPCIEAFSGHQSKDQVFLTANSSSTFLSSTPTVSAATSLESMPNEILDRIAALMDGKTIWRLSHAVPYYKSISTAMFGVMQLNEKSLRCPSGLWPALKSRNVGIQTPQVQMWEGMETVVGALPETLELTIASIDWRRLAKLLALISKFQERHLYSVLFLEATALGSCLQIQFLEPFQTEAQVDRFMENLKGIRVQNSVQLCMNLSLSQSFSSAFGHSQPLKYCQAKRPRFDENGLVPLRGVVKRMNKFAQAVPRTIDRLPQGLDVVAEPSEDIEVIPLTKRHHSFRPIRGEHTRNFWAPGDRIWITLWIAEDRETGNDVMIKRFDSNEDLPHETWDYRIKLEAFALRELSNLNPSRIVTFISFHHEERCALLAMEMTRCSLEEALSARPRLTESETKRIIQCVLEALVTCHSNGIAHRNVTPKNLFLIYDNLDDLKLGGFDKCAKDYVFPSCVGFEGYMAPEQMGPIEYGRPVDIWAAGVIAYQLFYGSLPYPGLSAAMHARDKAMLKLRFPVNSLVSKEASEFMQLLLSDNPDDRPSASEALQHPWFTGVTSAICDDSFSKTADTNPSAATQTPVATNYAPIKKLRQAPSALPQESMFETSERSKSTILGTNNIPAKEKPDPLSVRNEAVMEIPASDIHIDHSKLLGKGSFGVVYAATYKTRSVAVKCIFGLDSAVACREFEHEARQMSRLKHKNIVPMLGISFMHKTQEIVMGSIQSMQESDVLMLVMERMSTSVYNAIGSIPPPPMESRVRWVRQTASAFCYLHHECNPPVLHLDLKPNNILIDSNGNAQLADFGLARVQRMTSSYTASSVQTIKHGAYLYAPPEAFKPKYRPTTKHDVYCFAMTSYHILGLHPPFHDESNIEYSVQWVQENLRPERSEKVEIPDDCWTLIVKCWDPDVAIRPDFIQIMDSIESWITGKEEDKAKPLPDKQNHFWDMLHISNGATVIATPPETLMASPQIWNDSSLGKNNSSKKKSCAKCGKAGYGPHATEHFNCKAMLSSNEESESIATFCAITNTKPDLAQHFLSLADGQLDNAVALFMEHGASPVGTGTGGGSSSANAGGATSIIESTGMDDIIQQDVEDSCRPVISPHHDTLVGSVPMYSVHNKDVIEDTAFATAPSLSLSSISLHVPLGSHRHVSSEGDLSASWASSSAQEDSMANKLAWRFATPYEIMFEGSFDAACQEARDASKWILVTVSDSTKFAYGMRHASFYRVNALPYFAILDPRTGESMKVWTTTPKIGVLLQEFATFLDSNSLDNFCSPNPKWKESQSFGEMTEEEQLNLAIAVSLGGRLYGAQQVMDLTGDDDGENDGCDKTFSEQKFGLQNGKATILLGSHQHVLSEGDLSASWASSSAQEDSMANKLAWRFATPYEIMFEGSFDAACQEARDALKWILVTVSDSTKFACEAQKCNLWNSPLVREFVSARFVFLFYLSGSPDGMHHASFYWVNALPYFAILDPRTGESMKVWTTTPKIGVLLQEFATFLDSNSLDNFCSPNPKWKESQSFGEMTEEEQLNLAIAASLGSC</sequence>
<keyword evidence="3 4" id="KW-0067">ATP-binding</keyword>
<dbReference type="InterPro" id="IPR001245">
    <property type="entry name" value="Ser-Thr/Tyr_kinase_cat_dom"/>
</dbReference>
<dbReference type="InterPro" id="IPR036249">
    <property type="entry name" value="Thioredoxin-like_sf"/>
</dbReference>
<dbReference type="Pfam" id="PF14555">
    <property type="entry name" value="UBA_4"/>
    <property type="match status" value="1"/>
</dbReference>
<dbReference type="SMART" id="SM00220">
    <property type="entry name" value="S_TKc"/>
    <property type="match status" value="2"/>
</dbReference>
<organism evidence="6 7">
    <name type="scientific">Chytriomyces confervae</name>
    <dbReference type="NCBI Taxonomy" id="246404"/>
    <lineage>
        <taxon>Eukaryota</taxon>
        <taxon>Fungi</taxon>
        <taxon>Fungi incertae sedis</taxon>
        <taxon>Chytridiomycota</taxon>
        <taxon>Chytridiomycota incertae sedis</taxon>
        <taxon>Chytridiomycetes</taxon>
        <taxon>Chytridiales</taxon>
        <taxon>Chytriomycetaceae</taxon>
        <taxon>Chytriomyces</taxon>
    </lineage>
</organism>
<evidence type="ECO:0000313" key="7">
    <source>
        <dbReference type="Proteomes" id="UP000320333"/>
    </source>
</evidence>
<accession>A0A507F6J5</accession>
<evidence type="ECO:0000256" key="1">
    <source>
        <dbReference type="ARBA" id="ARBA00022527"/>
    </source>
</evidence>
<dbReference type="Gene3D" id="1.10.8.10">
    <property type="entry name" value="DNA helicase RuvA subunit, C-terminal domain"/>
    <property type="match status" value="1"/>
</dbReference>
<dbReference type="Gene3D" id="1.10.510.10">
    <property type="entry name" value="Transferase(Phosphotransferase) domain 1"/>
    <property type="match status" value="2"/>
</dbReference>
<evidence type="ECO:0000256" key="3">
    <source>
        <dbReference type="ARBA" id="ARBA00022840"/>
    </source>
</evidence>
<evidence type="ECO:0000256" key="4">
    <source>
        <dbReference type="PROSITE-ProRule" id="PRU10141"/>
    </source>
</evidence>
<keyword evidence="1" id="KW-0808">Transferase</keyword>
<dbReference type="OrthoDB" id="5581784at2759"/>
<dbReference type="InterPro" id="IPR011009">
    <property type="entry name" value="Kinase-like_dom_sf"/>
</dbReference>
<dbReference type="Gene3D" id="3.40.30.10">
    <property type="entry name" value="Glutaredoxin"/>
    <property type="match status" value="2"/>
</dbReference>
<dbReference type="Pfam" id="PF00069">
    <property type="entry name" value="Pkinase"/>
    <property type="match status" value="1"/>
</dbReference>
<dbReference type="PROSITE" id="PS50011">
    <property type="entry name" value="PROTEIN_KINASE_DOM"/>
    <property type="match status" value="2"/>
</dbReference>
<protein>
    <recommendedName>
        <fullName evidence="5">Protein kinase domain-containing protein</fullName>
    </recommendedName>
</protein>
<comment type="caution">
    <text evidence="6">The sequence shown here is derived from an EMBL/GenBank/DDBJ whole genome shotgun (WGS) entry which is preliminary data.</text>
</comment>
<feature type="domain" description="Protein kinase" evidence="5">
    <location>
        <begin position="677"/>
        <end position="955"/>
    </location>
</feature>